<dbReference type="EC" id="2.1.1.-" evidence="3"/>
<accession>A0AAW9AFY8</accession>
<dbReference type="SUPFAM" id="SSF54197">
    <property type="entry name" value="HIT-like"/>
    <property type="match status" value="1"/>
</dbReference>
<sequence>MHDKNCPYCNLTTDPEQQIIFETETCAYIQKASEQQVLEGSGLIVPKRHAVDVFSLTPEEWQDTQELLLKAKAYLEEKYEHEGYSVGWNTGEVGGQSIPHAHLHVIPRFADEAFAGKGIRYWIKQKENSRGAMSTKL</sequence>
<dbReference type="Gene3D" id="3.30.428.10">
    <property type="entry name" value="HIT-like"/>
    <property type="match status" value="1"/>
</dbReference>
<dbReference type="InterPro" id="IPR036265">
    <property type="entry name" value="HIT-like_sf"/>
</dbReference>
<keyword evidence="4" id="KW-1185">Reference proteome</keyword>
<organism evidence="3 4">
    <name type="scientific">Sporosarcina thermotolerans</name>
    <dbReference type="NCBI Taxonomy" id="633404"/>
    <lineage>
        <taxon>Bacteria</taxon>
        <taxon>Bacillati</taxon>
        <taxon>Bacillota</taxon>
        <taxon>Bacilli</taxon>
        <taxon>Bacillales</taxon>
        <taxon>Caryophanaceae</taxon>
        <taxon>Sporosarcina</taxon>
    </lineage>
</organism>
<keyword evidence="3" id="KW-0808">Transferase</keyword>
<dbReference type="InterPro" id="IPR052908">
    <property type="entry name" value="AP-4-A_phosphorylase"/>
</dbReference>
<keyword evidence="3" id="KW-0489">Methyltransferase</keyword>
<feature type="short sequence motif" description="Histidine triad motif" evidence="1">
    <location>
        <begin position="100"/>
        <end position="104"/>
    </location>
</feature>
<dbReference type="InterPro" id="IPR011146">
    <property type="entry name" value="HIT-like"/>
</dbReference>
<evidence type="ECO:0000313" key="4">
    <source>
        <dbReference type="Proteomes" id="UP001271648"/>
    </source>
</evidence>
<dbReference type="GO" id="GO:0032259">
    <property type="term" value="P:methylation"/>
    <property type="evidence" value="ECO:0007669"/>
    <property type="project" value="UniProtKB-KW"/>
</dbReference>
<feature type="domain" description="HIT" evidence="2">
    <location>
        <begin position="7"/>
        <end position="115"/>
    </location>
</feature>
<dbReference type="PANTHER" id="PTHR42997:SF1">
    <property type="entry name" value="AP-4-A PHOSPHORYLASE"/>
    <property type="match status" value="1"/>
</dbReference>
<dbReference type="PANTHER" id="PTHR42997">
    <property type="entry name" value="HIT FAMILY HYDROLASE"/>
    <property type="match status" value="1"/>
</dbReference>
<proteinExistence type="predicted"/>
<dbReference type="Pfam" id="PF01230">
    <property type="entry name" value="HIT"/>
    <property type="match status" value="1"/>
</dbReference>
<dbReference type="PROSITE" id="PS51084">
    <property type="entry name" value="HIT_2"/>
    <property type="match status" value="1"/>
</dbReference>
<gene>
    <name evidence="3" type="ORF">QTL97_13585</name>
</gene>
<comment type="caution">
    <text evidence="3">The sequence shown here is derived from an EMBL/GenBank/DDBJ whole genome shotgun (WGS) entry which is preliminary data.</text>
</comment>
<protein>
    <submittedName>
        <fullName evidence="3">HIT family protein</fullName>
        <ecNumber evidence="3">2.1.1.-</ecNumber>
    </submittedName>
</protein>
<evidence type="ECO:0000256" key="1">
    <source>
        <dbReference type="PROSITE-ProRule" id="PRU00464"/>
    </source>
</evidence>
<dbReference type="RefSeq" id="WP_317941037.1">
    <property type="nucleotide sequence ID" value="NZ_JAUBDJ010000009.1"/>
</dbReference>
<dbReference type="AlphaFoldDB" id="A0AAW9AFY8"/>
<dbReference type="EMBL" id="JAUBDJ010000009">
    <property type="protein sequence ID" value="MDW0117971.1"/>
    <property type="molecule type" value="Genomic_DNA"/>
</dbReference>
<evidence type="ECO:0000313" key="3">
    <source>
        <dbReference type="EMBL" id="MDW0117971.1"/>
    </source>
</evidence>
<name>A0AAW9AFY8_9BACL</name>
<evidence type="ECO:0000259" key="2">
    <source>
        <dbReference type="PROSITE" id="PS51084"/>
    </source>
</evidence>
<reference evidence="3 4" key="1">
    <citation type="submission" date="2023-06" db="EMBL/GenBank/DDBJ databases">
        <title>Sporosarcina sp. nov., isolated from Korean traditional fermented seafood 'Jeotgal'.</title>
        <authorList>
            <person name="Yang A.I."/>
            <person name="Shin N.-R."/>
        </authorList>
    </citation>
    <scope>NUCLEOTIDE SEQUENCE [LARGE SCALE GENOMIC DNA]</scope>
    <source>
        <strain evidence="3 4">KCTC43456</strain>
    </source>
</reference>
<dbReference type="GO" id="GO:0008168">
    <property type="term" value="F:methyltransferase activity"/>
    <property type="evidence" value="ECO:0007669"/>
    <property type="project" value="UniProtKB-KW"/>
</dbReference>
<dbReference type="Proteomes" id="UP001271648">
    <property type="component" value="Unassembled WGS sequence"/>
</dbReference>